<evidence type="ECO:0000313" key="3">
    <source>
        <dbReference type="Proteomes" id="UP001360953"/>
    </source>
</evidence>
<feature type="region of interest" description="Disordered" evidence="1">
    <location>
        <begin position="1"/>
        <end position="112"/>
    </location>
</feature>
<evidence type="ECO:0000313" key="2">
    <source>
        <dbReference type="EMBL" id="KAK7530808.1"/>
    </source>
</evidence>
<evidence type="ECO:0000256" key="1">
    <source>
        <dbReference type="SAM" id="MobiDB-lite"/>
    </source>
</evidence>
<dbReference type="GeneID" id="92026866"/>
<feature type="region of interest" description="Disordered" evidence="1">
    <location>
        <begin position="127"/>
        <end position="159"/>
    </location>
</feature>
<reference evidence="2 3" key="1">
    <citation type="submission" date="2024-04" db="EMBL/GenBank/DDBJ databases">
        <title>Phyllosticta paracitricarpa is synonymous to the EU quarantine fungus P. citricarpa based on phylogenomic analyses.</title>
        <authorList>
            <consortium name="Lawrence Berkeley National Laboratory"/>
            <person name="Van ingen-buijs V.A."/>
            <person name="Van westerhoven A.C."/>
            <person name="Haridas S."/>
            <person name="Skiadas P."/>
            <person name="Martin F."/>
            <person name="Groenewald J.Z."/>
            <person name="Crous P.W."/>
            <person name="Seidl M.F."/>
        </authorList>
    </citation>
    <scope>NUCLEOTIDE SEQUENCE [LARGE SCALE GENOMIC DNA]</scope>
    <source>
        <strain evidence="2 3">CPC 17464</strain>
    </source>
</reference>
<comment type="caution">
    <text evidence="2">The sequence shown here is derived from an EMBL/GenBank/DDBJ whole genome shotgun (WGS) entry which is preliminary data.</text>
</comment>
<keyword evidence="3" id="KW-1185">Reference proteome</keyword>
<dbReference type="RefSeq" id="XP_066650881.1">
    <property type="nucleotide sequence ID" value="XM_066793960.1"/>
</dbReference>
<protein>
    <submittedName>
        <fullName evidence="2">Uncharacterized protein</fullName>
    </submittedName>
</protein>
<gene>
    <name evidence="2" type="ORF">J3D65DRAFT_137791</name>
</gene>
<proteinExistence type="predicted"/>
<feature type="compositionally biased region" description="Basic and acidic residues" evidence="1">
    <location>
        <begin position="8"/>
        <end position="21"/>
    </location>
</feature>
<dbReference type="EMBL" id="JBBPEH010000013">
    <property type="protein sequence ID" value="KAK7530808.1"/>
    <property type="molecule type" value="Genomic_DNA"/>
</dbReference>
<feature type="compositionally biased region" description="Basic and acidic residues" evidence="1">
    <location>
        <begin position="47"/>
        <end position="62"/>
    </location>
</feature>
<feature type="compositionally biased region" description="Polar residues" evidence="1">
    <location>
        <begin position="141"/>
        <end position="154"/>
    </location>
</feature>
<dbReference type="Proteomes" id="UP001360953">
    <property type="component" value="Unassembled WGS sequence"/>
</dbReference>
<name>A0ABR1L839_9PEZI</name>
<accession>A0ABR1L839</accession>
<feature type="compositionally biased region" description="Low complexity" evidence="1">
    <location>
        <begin position="83"/>
        <end position="95"/>
    </location>
</feature>
<organism evidence="2 3">
    <name type="scientific">Phyllosticta citribraziliensis</name>
    <dbReference type="NCBI Taxonomy" id="989973"/>
    <lineage>
        <taxon>Eukaryota</taxon>
        <taxon>Fungi</taxon>
        <taxon>Dikarya</taxon>
        <taxon>Ascomycota</taxon>
        <taxon>Pezizomycotina</taxon>
        <taxon>Dothideomycetes</taxon>
        <taxon>Dothideomycetes incertae sedis</taxon>
        <taxon>Botryosphaeriales</taxon>
        <taxon>Phyllostictaceae</taxon>
        <taxon>Phyllosticta</taxon>
    </lineage>
</organism>
<sequence length="208" mass="23091">MAGGRAVSEYRRDRKPSEKRASRVWAWRRARRGRVPEKGMAGQGRQRKNDRQADRRANDHESSLPAYQLDWAQGPRQSPRYMPSGRQSGSPGGRRLACQYQPNPAWHPRTHTTPAGKYFVASALPRPPSRLCSQKKKTDATAGSASARHQQTPPVLQGQKYSAHRVPGCCTRQASKGQGGIRRHGSGIELSVVVVVAAYSIFANPGWW</sequence>